<dbReference type="PIRSF" id="PIRSF016719">
    <property type="entry name" value="UCP016719"/>
    <property type="match status" value="1"/>
</dbReference>
<dbReference type="Pfam" id="PF07075">
    <property type="entry name" value="NamZ_N"/>
    <property type="match status" value="1"/>
</dbReference>
<dbReference type="InterPro" id="IPR048502">
    <property type="entry name" value="NamZ_N"/>
</dbReference>
<dbReference type="GO" id="GO:0033922">
    <property type="term" value="F:peptidoglycan beta-N-acetylmuramidase activity"/>
    <property type="evidence" value="ECO:0007669"/>
    <property type="project" value="InterPro"/>
</dbReference>
<feature type="domain" description="Peptidoglycan beta-N-acetylmuramidase NamZ C-terminal" evidence="2">
    <location>
        <begin position="268"/>
        <end position="421"/>
    </location>
</feature>
<dbReference type="RefSeq" id="WP_090932825.1">
    <property type="nucleotide sequence ID" value="NZ_FOTS01000004.1"/>
</dbReference>
<dbReference type="EMBL" id="FOTS01000004">
    <property type="protein sequence ID" value="SFL42867.1"/>
    <property type="molecule type" value="Genomic_DNA"/>
</dbReference>
<dbReference type="STRING" id="1123291.SAMN04490355_100470"/>
<dbReference type="Proteomes" id="UP000199520">
    <property type="component" value="Unassembled WGS sequence"/>
</dbReference>
<dbReference type="AlphaFoldDB" id="A0A1I4HMD1"/>
<dbReference type="InterPro" id="IPR048503">
    <property type="entry name" value="NamZ_C"/>
</dbReference>
<dbReference type="Gene3D" id="3.40.50.12170">
    <property type="entry name" value="Uncharacterised protein PF07075, DUF1343"/>
    <property type="match status" value="1"/>
</dbReference>
<evidence type="ECO:0000259" key="2">
    <source>
        <dbReference type="Pfam" id="PF20732"/>
    </source>
</evidence>
<name>A0A1I4HMD1_9FIRM</name>
<dbReference type="InterPro" id="IPR008302">
    <property type="entry name" value="NamZ"/>
</dbReference>
<sequence length="422" mass="46891">MNRNIAKGILLFMVFVIGMANLLSIGETKKQARQKNNLETNQSAPVRLGIDRIDEYLHIFTGKRVGLITNSTGMNSSFQSSVDVLHEKTNLVALFSPEHGIRGAVKAGDSVNTSVDEKTKLPIYSLYGATKKPTPEMLADIDVLVFDIQDVGARSYTYIYTMAYAMQACKELGKTMVIFDRPNPIGGAMVEGNLVKPGFESFIGMYPIPTRHGMTVGELARLFNAEFGIGCDLVVIEMTGWQRKMNFEETHLPWVMTSPNIPTPDTAIVYPGTGIFGGTNISEGVGTTRPFEFVGAPWINAYDLAAKMTALQLPGVIFRPVYFTPNFGLYQNEPCAGVQLHVIDKSTFLPVKTGISLLYTIQEMSGDRFSFTRNGKNESSIDLITGDDDVRKGTYTLNELYSLWEKETNQFKAMSKKYYLYE</sequence>
<protein>
    <submittedName>
        <fullName evidence="3">Uncharacterized conserved protein YbbC, DUF1343 family</fullName>
    </submittedName>
</protein>
<organism evidence="3 4">
    <name type="scientific">Pelosinus propionicus DSM 13327</name>
    <dbReference type="NCBI Taxonomy" id="1123291"/>
    <lineage>
        <taxon>Bacteria</taxon>
        <taxon>Bacillati</taxon>
        <taxon>Bacillota</taxon>
        <taxon>Negativicutes</taxon>
        <taxon>Selenomonadales</taxon>
        <taxon>Sporomusaceae</taxon>
        <taxon>Pelosinus</taxon>
    </lineage>
</organism>
<evidence type="ECO:0000259" key="1">
    <source>
        <dbReference type="Pfam" id="PF07075"/>
    </source>
</evidence>
<evidence type="ECO:0000313" key="3">
    <source>
        <dbReference type="EMBL" id="SFL42867.1"/>
    </source>
</evidence>
<feature type="domain" description="Peptidoglycan beta-N-acetylmuramidase NamZ N-terminal" evidence="1">
    <location>
        <begin position="65"/>
        <end position="264"/>
    </location>
</feature>
<evidence type="ECO:0000313" key="4">
    <source>
        <dbReference type="Proteomes" id="UP000199520"/>
    </source>
</evidence>
<dbReference type="PANTHER" id="PTHR42915">
    <property type="entry name" value="HYPOTHETICAL 460 KDA PROTEIN IN FEUA-SIGW INTERGENIC REGION [PRECURSOR]"/>
    <property type="match status" value="1"/>
</dbReference>
<dbReference type="PANTHER" id="PTHR42915:SF1">
    <property type="entry name" value="PEPTIDOGLYCAN BETA-N-ACETYLMURAMIDASE NAMZ"/>
    <property type="match status" value="1"/>
</dbReference>
<dbReference type="OrthoDB" id="9801061at2"/>
<reference evidence="4" key="1">
    <citation type="submission" date="2016-10" db="EMBL/GenBank/DDBJ databases">
        <authorList>
            <person name="Varghese N."/>
            <person name="Submissions S."/>
        </authorList>
    </citation>
    <scope>NUCLEOTIDE SEQUENCE [LARGE SCALE GENOMIC DNA]</scope>
    <source>
        <strain evidence="4">DSM 13327</strain>
    </source>
</reference>
<gene>
    <name evidence="3" type="ORF">SAMN04490355_100470</name>
</gene>
<proteinExistence type="predicted"/>
<accession>A0A1I4HMD1</accession>
<dbReference type="Pfam" id="PF20732">
    <property type="entry name" value="NamZ_C"/>
    <property type="match status" value="1"/>
</dbReference>
<dbReference type="Gene3D" id="3.90.1150.140">
    <property type="match status" value="1"/>
</dbReference>
<keyword evidence="4" id="KW-1185">Reference proteome</keyword>